<organism evidence="2 3">
    <name type="scientific">Maribacter arcticus</name>
    <dbReference type="NCBI Taxonomy" id="561365"/>
    <lineage>
        <taxon>Bacteria</taxon>
        <taxon>Pseudomonadati</taxon>
        <taxon>Bacteroidota</taxon>
        <taxon>Flavobacteriia</taxon>
        <taxon>Flavobacteriales</taxon>
        <taxon>Flavobacteriaceae</taxon>
        <taxon>Maribacter</taxon>
    </lineage>
</organism>
<evidence type="ECO:0000313" key="2">
    <source>
        <dbReference type="EMBL" id="SKB56651.1"/>
    </source>
</evidence>
<dbReference type="Pfam" id="PF13163">
    <property type="entry name" value="DUF3999"/>
    <property type="match status" value="1"/>
</dbReference>
<keyword evidence="1" id="KW-1133">Transmembrane helix</keyword>
<evidence type="ECO:0000256" key="1">
    <source>
        <dbReference type="SAM" id="Phobius"/>
    </source>
</evidence>
<dbReference type="EMBL" id="FUYL01000006">
    <property type="protein sequence ID" value="SKB56651.1"/>
    <property type="molecule type" value="Genomic_DNA"/>
</dbReference>
<sequence>MKPNNNLFLFFIILTTSFCFGQMKSYSKKIELKGIENQWHTIQLPNEVFQNMNSNLTDIRVYGVTATDTIEAPYIHNVSKAIDANSSIAFNLLNTVKNAKGYFYTYEVQENETINEIKLSFKDSNFNWLVTLQGSQNQQEWFTLLDNYRILSIMNDQTDYSFTTLKFSDANFKFYRLLIKSPEKPNLESVKILKKAKKAPQYHDYTVSSFHVSQEGKNTIVNVDLKSRTPLNLLELSVDDKIDYYRPITIQYLVDSVKTDKGYYYNYRTMATRTLSSIEENSFQLPGTMAQKLRVIVSNNDNQPLKFSNIILKGYIHSLTTRFTEPATYFLVYGKTNDKAPNYDIAKTTISFPENISSLQFGDATNIPKPIIETTPPLFENQWWLWCILGVIILLLGYFTIGMMKKEI</sequence>
<keyword evidence="1" id="KW-0812">Transmembrane</keyword>
<feature type="transmembrane region" description="Helical" evidence="1">
    <location>
        <begin position="383"/>
        <end position="401"/>
    </location>
</feature>
<accession>A0A1T5CBB9</accession>
<keyword evidence="3" id="KW-1185">Reference proteome</keyword>
<dbReference type="STRING" id="561365.SAMN05660866_02107"/>
<reference evidence="3" key="1">
    <citation type="submission" date="2017-02" db="EMBL/GenBank/DDBJ databases">
        <authorList>
            <person name="Varghese N."/>
            <person name="Submissions S."/>
        </authorList>
    </citation>
    <scope>NUCLEOTIDE SEQUENCE [LARGE SCALE GENOMIC DNA]</scope>
    <source>
        <strain evidence="3">DSM 23546</strain>
    </source>
</reference>
<dbReference type="Proteomes" id="UP000190339">
    <property type="component" value="Unassembled WGS sequence"/>
</dbReference>
<dbReference type="InterPro" id="IPR025060">
    <property type="entry name" value="DUF3999"/>
</dbReference>
<protein>
    <recommendedName>
        <fullName evidence="4">DUF3999 domain-containing protein</fullName>
    </recommendedName>
</protein>
<evidence type="ECO:0000313" key="3">
    <source>
        <dbReference type="Proteomes" id="UP000190339"/>
    </source>
</evidence>
<dbReference type="Gene3D" id="2.60.120.260">
    <property type="entry name" value="Galactose-binding domain-like"/>
    <property type="match status" value="1"/>
</dbReference>
<proteinExistence type="predicted"/>
<keyword evidence="1" id="KW-0472">Membrane</keyword>
<dbReference type="OrthoDB" id="994644at2"/>
<dbReference type="AlphaFoldDB" id="A0A1T5CBB9"/>
<evidence type="ECO:0008006" key="4">
    <source>
        <dbReference type="Google" id="ProtNLM"/>
    </source>
</evidence>
<gene>
    <name evidence="2" type="ORF">SAMN05660866_02107</name>
</gene>
<name>A0A1T5CBB9_9FLAO</name>